<accession>A0A9P3L8Q8</accession>
<name>A0A9P3L8Q8_9APHY</name>
<dbReference type="EMBL" id="BPQB01000004">
    <property type="protein sequence ID" value="GJE86366.1"/>
    <property type="molecule type" value="Genomic_DNA"/>
</dbReference>
<feature type="region of interest" description="Disordered" evidence="1">
    <location>
        <begin position="55"/>
        <end position="79"/>
    </location>
</feature>
<reference evidence="2 3" key="1">
    <citation type="submission" date="2021-08" db="EMBL/GenBank/DDBJ databases">
        <title>Draft Genome Sequence of Phanerochaete sordida strain YK-624.</title>
        <authorList>
            <person name="Mori T."/>
            <person name="Dohra H."/>
            <person name="Suzuki T."/>
            <person name="Kawagishi H."/>
            <person name="Hirai H."/>
        </authorList>
    </citation>
    <scope>NUCLEOTIDE SEQUENCE [LARGE SCALE GENOMIC DNA]</scope>
    <source>
        <strain evidence="2 3">YK-624</strain>
    </source>
</reference>
<gene>
    <name evidence="2" type="ORF">PsYK624_024460</name>
</gene>
<dbReference type="AlphaFoldDB" id="A0A9P3L8Q8"/>
<proteinExistence type="predicted"/>
<feature type="compositionally biased region" description="Polar residues" evidence="1">
    <location>
        <begin position="60"/>
        <end position="69"/>
    </location>
</feature>
<evidence type="ECO:0000313" key="2">
    <source>
        <dbReference type="EMBL" id="GJE86366.1"/>
    </source>
</evidence>
<evidence type="ECO:0000313" key="3">
    <source>
        <dbReference type="Proteomes" id="UP000703269"/>
    </source>
</evidence>
<organism evidence="2 3">
    <name type="scientific">Phanerochaete sordida</name>
    <dbReference type="NCBI Taxonomy" id="48140"/>
    <lineage>
        <taxon>Eukaryota</taxon>
        <taxon>Fungi</taxon>
        <taxon>Dikarya</taxon>
        <taxon>Basidiomycota</taxon>
        <taxon>Agaricomycotina</taxon>
        <taxon>Agaricomycetes</taxon>
        <taxon>Polyporales</taxon>
        <taxon>Phanerochaetaceae</taxon>
        <taxon>Phanerochaete</taxon>
    </lineage>
</organism>
<sequence length="79" mass="8700">MASWSPAADRRVMDAWHVHRRCVAESQNTNDFPAPALANGFVAFIRSAQAISRNMPRRATGTQIEQGSNGPKGYKSMHS</sequence>
<keyword evidence="3" id="KW-1185">Reference proteome</keyword>
<dbReference type="Proteomes" id="UP000703269">
    <property type="component" value="Unassembled WGS sequence"/>
</dbReference>
<comment type="caution">
    <text evidence="2">The sequence shown here is derived from an EMBL/GenBank/DDBJ whole genome shotgun (WGS) entry which is preliminary data.</text>
</comment>
<protein>
    <submittedName>
        <fullName evidence="2">Uncharacterized protein</fullName>
    </submittedName>
</protein>
<evidence type="ECO:0000256" key="1">
    <source>
        <dbReference type="SAM" id="MobiDB-lite"/>
    </source>
</evidence>